<proteinExistence type="predicted"/>
<reference evidence="1" key="1">
    <citation type="submission" date="2016-10" db="EMBL/GenBank/DDBJ databases">
        <title>Sequence of Gallionella enrichment culture.</title>
        <authorList>
            <person name="Poehlein A."/>
            <person name="Muehling M."/>
            <person name="Daniel R."/>
        </authorList>
    </citation>
    <scope>NUCLEOTIDE SEQUENCE</scope>
</reference>
<organism evidence="1">
    <name type="scientific">mine drainage metagenome</name>
    <dbReference type="NCBI Taxonomy" id="410659"/>
    <lineage>
        <taxon>unclassified sequences</taxon>
        <taxon>metagenomes</taxon>
        <taxon>ecological metagenomes</taxon>
    </lineage>
</organism>
<comment type="caution">
    <text evidence="1">The sequence shown here is derived from an EMBL/GenBank/DDBJ whole genome shotgun (WGS) entry which is preliminary data.</text>
</comment>
<accession>A0A1J5RWG3</accession>
<dbReference type="AlphaFoldDB" id="A0A1J5RWG3"/>
<protein>
    <submittedName>
        <fullName evidence="1">Uncharacterized protein</fullName>
    </submittedName>
</protein>
<name>A0A1J5RWG3_9ZZZZ</name>
<gene>
    <name evidence="1" type="ORF">GALL_175300</name>
</gene>
<dbReference type="EMBL" id="MLJW01000095">
    <property type="protein sequence ID" value="OIR00465.1"/>
    <property type="molecule type" value="Genomic_DNA"/>
</dbReference>
<evidence type="ECO:0000313" key="1">
    <source>
        <dbReference type="EMBL" id="OIR00465.1"/>
    </source>
</evidence>
<sequence>MLRPLPFSSPETMTALYAFRLILRTFQLMDSADFRALVDRTQVQLPEGLEERYAYLGMPLQGAYTSSAITDELYRKIRGSFSSSSEDIMRESRSLTSQLIYDAELDGTPIDPYLNIAEHIRDAMRNPHASTNGANDNWPAAIQFAMDYALASPHKVDVTQFKQELNLAAAAKSLRRKGYRFQRQAELLYLEPESEQRLIKRLESLIMKMGGISVLARLFRAMQPNYSAALGRYLLNLDKGSIYHVPKPHTPCGYILHLAVKHPWGKKPLRNTDEAWQEIVQLSTEYASIYDVQRFNPYALMHIAPRDLIKEFRELAIFDALFRLPQANTETVLSMMQGLTADMDPDEPHFVGWTIRHVLAITRFVLGVAASLNGPVQVQLDQIRKGCPEIPEAVLIYLLTEALSHPVDGANHNFSKPTDAPYLDPDRNNVGHNFYSKPLLRNAHRYWLVDRSVCALGFLEALFTLLRNEDSKFDGALGPAIENYLISKFFRHGIQCASGKYRVNGKDGECDLVIETEEVVFFLEIKKKPLTRNARSGSDIHLLIDLAGSLLDSQVQAGWHEIRIRKAGYLDLRRNGKTERIELKGRSVERLSITLLDFGVFQDRIMIARFLETCLSSTFSLTPGIESDLLKQGINSLNRAAADWKEQSKLLYGAEMINNPFMHCWFLSVPQLQLILEGVDGPEALGNAMRVNRHLIMNTQDFYYEYSHARNMKSADQS</sequence>